<reference evidence="1 2" key="1">
    <citation type="submission" date="2018-09" db="EMBL/GenBank/DDBJ databases">
        <title>Genomic investigation of the strawberry pathogen Phytophthora fragariae indicates pathogenicity is determined by transcriptional variation in three key races.</title>
        <authorList>
            <person name="Adams T.M."/>
            <person name="Armitage A.D."/>
            <person name="Sobczyk M.K."/>
            <person name="Bates H.J."/>
            <person name="Dunwell J.M."/>
            <person name="Nellist C.F."/>
            <person name="Harrison R.J."/>
        </authorList>
    </citation>
    <scope>NUCLEOTIDE SEQUENCE [LARGE SCALE GENOMIC DNA]</scope>
    <source>
        <strain evidence="1 2">SCRP324</strain>
    </source>
</reference>
<accession>A0A6A3L5H2</accession>
<evidence type="ECO:0008006" key="3">
    <source>
        <dbReference type="Google" id="ProtNLM"/>
    </source>
</evidence>
<evidence type="ECO:0000313" key="2">
    <source>
        <dbReference type="Proteomes" id="UP000435112"/>
    </source>
</evidence>
<dbReference type="OrthoDB" id="89149at2759"/>
<gene>
    <name evidence="1" type="ORF">PR002_g14107</name>
</gene>
<name>A0A6A3L5H2_9STRA</name>
<sequence>MIRMSYKKTVTRRATRPFQKMMSDMCYVHEVTYEGYEHFQLMQDEASRYLWGFML</sequence>
<protein>
    <recommendedName>
        <fullName evidence="3">PiggyBac transposable element-derived protein domain-containing protein</fullName>
    </recommendedName>
</protein>
<comment type="caution">
    <text evidence="1">The sequence shown here is derived from an EMBL/GenBank/DDBJ whole genome shotgun (WGS) entry which is preliminary data.</text>
</comment>
<evidence type="ECO:0000313" key="1">
    <source>
        <dbReference type="EMBL" id="KAE9014852.1"/>
    </source>
</evidence>
<dbReference type="Proteomes" id="UP000435112">
    <property type="component" value="Unassembled WGS sequence"/>
</dbReference>
<dbReference type="EMBL" id="QXFU01000963">
    <property type="protein sequence ID" value="KAE9014852.1"/>
    <property type="molecule type" value="Genomic_DNA"/>
</dbReference>
<organism evidence="1 2">
    <name type="scientific">Phytophthora rubi</name>
    <dbReference type="NCBI Taxonomy" id="129364"/>
    <lineage>
        <taxon>Eukaryota</taxon>
        <taxon>Sar</taxon>
        <taxon>Stramenopiles</taxon>
        <taxon>Oomycota</taxon>
        <taxon>Peronosporomycetes</taxon>
        <taxon>Peronosporales</taxon>
        <taxon>Peronosporaceae</taxon>
        <taxon>Phytophthora</taxon>
    </lineage>
</organism>
<proteinExistence type="predicted"/>
<dbReference type="AlphaFoldDB" id="A0A6A3L5H2"/>